<protein>
    <recommendedName>
        <fullName evidence="1">Glycosyltransferase 2-like domain-containing protein</fullName>
    </recommendedName>
</protein>
<dbReference type="InterPro" id="IPR001173">
    <property type="entry name" value="Glyco_trans_2-like"/>
</dbReference>
<dbReference type="STRING" id="1618.IV36_GL000841"/>
<evidence type="ECO:0000259" key="1">
    <source>
        <dbReference type="Pfam" id="PF00535"/>
    </source>
</evidence>
<comment type="caution">
    <text evidence="2">The sequence shown here is derived from an EMBL/GenBank/DDBJ whole genome shotgun (WGS) entry which is preliminary data.</text>
</comment>
<dbReference type="SUPFAM" id="SSF53448">
    <property type="entry name" value="Nucleotide-diphospho-sugar transferases"/>
    <property type="match status" value="1"/>
</dbReference>
<dbReference type="Gene3D" id="3.90.550.10">
    <property type="entry name" value="Spore Coat Polysaccharide Biosynthesis Protein SpsA, Chain A"/>
    <property type="match status" value="1"/>
</dbReference>
<dbReference type="PANTHER" id="PTHR22916">
    <property type="entry name" value="GLYCOSYLTRANSFERASE"/>
    <property type="match status" value="1"/>
</dbReference>
<dbReference type="AlphaFoldDB" id="A0A0R2G8Y8"/>
<dbReference type="Pfam" id="PF00535">
    <property type="entry name" value="Glycos_transf_2"/>
    <property type="match status" value="1"/>
</dbReference>
<sequence length="336" mass="39141">MNKFQKISIIIPTHNSLETVGGCLNSFLRQGYPNVELICIDDHSNDGTFEFCKKYSNKCKMVFSYCLENKLGVSAARNLGIEKSTGSIIGFADADDYASKNSLFIVNNDFNDVRIDIVSYGYNVVYRGKNGKKVTKINVLKNKRVHNYEFQFYSLTSKRVQGFVWNKFMRKKVLNGILFSEDLTLAEDLNFVLKLSNNIKGVNFLISNKIVYNYVYNVKSVSHGSVDYQFDKFNNLNYVNSLMNFKNDNLKKNDKIINLLGYKIYQCAQAVVRMEEVDGERKRKAKFLMNEVKEDYIRCYYINWFSNTLNSIKHCLGKIGFLKRIYRYYKNKTNLR</sequence>
<evidence type="ECO:0000313" key="3">
    <source>
        <dbReference type="Proteomes" id="UP000051727"/>
    </source>
</evidence>
<dbReference type="RefSeq" id="WP_056990408.1">
    <property type="nucleotide sequence ID" value="NZ_JQAR01000002.1"/>
</dbReference>
<reference evidence="2 3" key="1">
    <citation type="journal article" date="2015" name="Genome Announc.">
        <title>Expanding the biotechnology potential of lactobacilli through comparative genomics of 213 strains and associated genera.</title>
        <authorList>
            <person name="Sun Z."/>
            <person name="Harris H.M."/>
            <person name="McCann A."/>
            <person name="Guo C."/>
            <person name="Argimon S."/>
            <person name="Zhang W."/>
            <person name="Yang X."/>
            <person name="Jeffery I.B."/>
            <person name="Cooney J.C."/>
            <person name="Kagawa T.F."/>
            <person name="Liu W."/>
            <person name="Song Y."/>
            <person name="Salvetti E."/>
            <person name="Wrobel A."/>
            <person name="Rasinkangas P."/>
            <person name="Parkhill J."/>
            <person name="Rea M.C."/>
            <person name="O'Sullivan O."/>
            <person name="Ritari J."/>
            <person name="Douillard F.P."/>
            <person name="Paul Ross R."/>
            <person name="Yang R."/>
            <person name="Briner A.E."/>
            <person name="Felis G.E."/>
            <person name="de Vos W.M."/>
            <person name="Barrangou R."/>
            <person name="Klaenhammer T.R."/>
            <person name="Caufield P.W."/>
            <person name="Cui Y."/>
            <person name="Zhang H."/>
            <person name="O'Toole P.W."/>
        </authorList>
    </citation>
    <scope>NUCLEOTIDE SEQUENCE [LARGE SCALE GENOMIC DNA]</scope>
    <source>
        <strain evidence="2 3">ATCC 27304</strain>
    </source>
</reference>
<proteinExistence type="predicted"/>
<feature type="domain" description="Glycosyltransferase 2-like" evidence="1">
    <location>
        <begin position="8"/>
        <end position="142"/>
    </location>
</feature>
<organism evidence="2 3">
    <name type="scientific">Liquorilactobacillus mali</name>
    <dbReference type="NCBI Taxonomy" id="1618"/>
    <lineage>
        <taxon>Bacteria</taxon>
        <taxon>Bacillati</taxon>
        <taxon>Bacillota</taxon>
        <taxon>Bacilli</taxon>
        <taxon>Lactobacillales</taxon>
        <taxon>Lactobacillaceae</taxon>
        <taxon>Liquorilactobacillus</taxon>
    </lineage>
</organism>
<dbReference type="EMBL" id="JQAR01000002">
    <property type="protein sequence ID" value="KRN33108.1"/>
    <property type="molecule type" value="Genomic_DNA"/>
</dbReference>
<dbReference type="GO" id="GO:0016758">
    <property type="term" value="F:hexosyltransferase activity"/>
    <property type="evidence" value="ECO:0007669"/>
    <property type="project" value="UniProtKB-ARBA"/>
</dbReference>
<dbReference type="Proteomes" id="UP000051727">
    <property type="component" value="Unassembled WGS sequence"/>
</dbReference>
<dbReference type="InterPro" id="IPR029044">
    <property type="entry name" value="Nucleotide-diphossugar_trans"/>
</dbReference>
<name>A0A0R2G8Y8_9LACO</name>
<dbReference type="CDD" id="cd00761">
    <property type="entry name" value="Glyco_tranf_GTA_type"/>
    <property type="match status" value="1"/>
</dbReference>
<dbReference type="PANTHER" id="PTHR22916:SF3">
    <property type="entry name" value="UDP-GLCNAC:BETAGAL BETA-1,3-N-ACETYLGLUCOSAMINYLTRANSFERASE-LIKE PROTEIN 1"/>
    <property type="match status" value="1"/>
</dbReference>
<dbReference type="PATRIC" id="fig|1618.3.peg.850"/>
<accession>A0A0R2G8Y8</accession>
<evidence type="ECO:0000313" key="2">
    <source>
        <dbReference type="EMBL" id="KRN33108.1"/>
    </source>
</evidence>
<gene>
    <name evidence="2" type="ORF">IV36_GL000841</name>
</gene>
<dbReference type="OrthoDB" id="396512at2"/>